<keyword evidence="4 9" id="KW-0812">Transmembrane</keyword>
<feature type="transmembrane region" description="Helical" evidence="9">
    <location>
        <begin position="369"/>
        <end position="389"/>
    </location>
</feature>
<feature type="transmembrane region" description="Helical" evidence="9">
    <location>
        <begin position="308"/>
        <end position="329"/>
    </location>
</feature>
<feature type="transmembrane region" description="Helical" evidence="9">
    <location>
        <begin position="44"/>
        <end position="63"/>
    </location>
</feature>
<evidence type="ECO:0000256" key="3">
    <source>
        <dbReference type="ARBA" id="ARBA00022449"/>
    </source>
</evidence>
<accession>A0A5C4S891</accession>
<feature type="transmembrane region" description="Helical" evidence="9">
    <location>
        <begin position="20"/>
        <end position="37"/>
    </location>
</feature>
<dbReference type="EMBL" id="VDCH01000006">
    <property type="protein sequence ID" value="TNJ39348.1"/>
    <property type="molecule type" value="Genomic_DNA"/>
</dbReference>
<dbReference type="GO" id="GO:0016020">
    <property type="term" value="C:membrane"/>
    <property type="evidence" value="ECO:0007669"/>
    <property type="project" value="UniProtKB-SubCell"/>
</dbReference>
<dbReference type="Proteomes" id="UP000308271">
    <property type="component" value="Unassembled WGS sequence"/>
</dbReference>
<keyword evidence="6" id="KW-0406">Ion transport</keyword>
<feature type="region of interest" description="Disordered" evidence="8">
    <location>
        <begin position="725"/>
        <end position="747"/>
    </location>
</feature>
<evidence type="ECO:0000256" key="6">
    <source>
        <dbReference type="ARBA" id="ARBA00023065"/>
    </source>
</evidence>
<dbReference type="GO" id="GO:1902600">
    <property type="term" value="P:proton transmembrane transport"/>
    <property type="evidence" value="ECO:0007669"/>
    <property type="project" value="InterPro"/>
</dbReference>
<evidence type="ECO:0000256" key="9">
    <source>
        <dbReference type="SAM" id="Phobius"/>
    </source>
</evidence>
<dbReference type="PANTHER" id="PTHR43562:SF4">
    <property type="entry name" value="NA(+)_H(+) ANTIPORTER NHAS5"/>
    <property type="match status" value="1"/>
</dbReference>
<evidence type="ECO:0000256" key="8">
    <source>
        <dbReference type="SAM" id="MobiDB-lite"/>
    </source>
</evidence>
<reference evidence="11 12" key="1">
    <citation type="submission" date="2019-05" db="EMBL/GenBank/DDBJ databases">
        <title>Draft Whole-Genome sequence of the green sulfur bacterium Chlorobaculum thiosulfatiphilum DSM 249.</title>
        <authorList>
            <person name="Meyer T.E."/>
            <person name="Kyndt J.A."/>
        </authorList>
    </citation>
    <scope>NUCLEOTIDE SEQUENCE [LARGE SCALE GENOMIC DNA]</scope>
    <source>
        <strain evidence="11 12">DSM 249</strain>
    </source>
</reference>
<dbReference type="InterPro" id="IPR038770">
    <property type="entry name" value="Na+/solute_symporter_sf"/>
</dbReference>
<gene>
    <name evidence="11" type="ORF">FGF66_04365</name>
</gene>
<dbReference type="Gene3D" id="1.20.1530.20">
    <property type="match status" value="1"/>
</dbReference>
<evidence type="ECO:0000256" key="2">
    <source>
        <dbReference type="ARBA" id="ARBA00022448"/>
    </source>
</evidence>
<feature type="transmembrane region" description="Helical" evidence="9">
    <location>
        <begin position="278"/>
        <end position="296"/>
    </location>
</feature>
<comment type="subcellular location">
    <subcellularLocation>
        <location evidence="1">Membrane</location>
        <topology evidence="1">Multi-pass membrane protein</topology>
    </subcellularLocation>
</comment>
<dbReference type="InterPro" id="IPR014729">
    <property type="entry name" value="Rossmann-like_a/b/a_fold"/>
</dbReference>
<dbReference type="GO" id="GO:0015297">
    <property type="term" value="F:antiporter activity"/>
    <property type="evidence" value="ECO:0007669"/>
    <property type="project" value="UniProtKB-KW"/>
</dbReference>
<feature type="domain" description="Cation/H+ exchanger transmembrane" evidence="10">
    <location>
        <begin position="28"/>
        <end position="392"/>
    </location>
</feature>
<dbReference type="PANTHER" id="PTHR43562">
    <property type="entry name" value="NAPA-TYPE SODIUM/HYDROGEN ANTIPORTER"/>
    <property type="match status" value="1"/>
</dbReference>
<keyword evidence="3" id="KW-0050">Antiport</keyword>
<dbReference type="AlphaFoldDB" id="A0A5C4S891"/>
<protein>
    <submittedName>
        <fullName evidence="11">Cation:proton antiporter</fullName>
    </submittedName>
</protein>
<feature type="transmembrane region" description="Helical" evidence="9">
    <location>
        <begin position="193"/>
        <end position="219"/>
    </location>
</feature>
<keyword evidence="12" id="KW-1185">Reference proteome</keyword>
<feature type="transmembrane region" description="Helical" evidence="9">
    <location>
        <begin position="129"/>
        <end position="148"/>
    </location>
</feature>
<dbReference type="RefSeq" id="WP_139456477.1">
    <property type="nucleotide sequence ID" value="NZ_VDCH01000006.1"/>
</dbReference>
<feature type="compositionally biased region" description="Basic residues" evidence="8">
    <location>
        <begin position="725"/>
        <end position="734"/>
    </location>
</feature>
<name>A0A5C4S891_CHLTI</name>
<evidence type="ECO:0000313" key="12">
    <source>
        <dbReference type="Proteomes" id="UP000308271"/>
    </source>
</evidence>
<feature type="transmembrane region" description="Helical" evidence="9">
    <location>
        <begin position="341"/>
        <end position="362"/>
    </location>
</feature>
<comment type="caution">
    <text evidence="11">The sequence shown here is derived from an EMBL/GenBank/DDBJ whole genome shotgun (WGS) entry which is preliminary data.</text>
</comment>
<dbReference type="Pfam" id="PF00999">
    <property type="entry name" value="Na_H_Exchanger"/>
    <property type="match status" value="1"/>
</dbReference>
<dbReference type="SUPFAM" id="SSF52402">
    <property type="entry name" value="Adenine nucleotide alpha hydrolases-like"/>
    <property type="match status" value="1"/>
</dbReference>
<evidence type="ECO:0000256" key="5">
    <source>
        <dbReference type="ARBA" id="ARBA00022989"/>
    </source>
</evidence>
<feature type="compositionally biased region" description="Basic and acidic residues" evidence="8">
    <location>
        <begin position="735"/>
        <end position="747"/>
    </location>
</feature>
<evidence type="ECO:0000259" key="10">
    <source>
        <dbReference type="Pfam" id="PF00999"/>
    </source>
</evidence>
<sequence length="747" mass="82835">MESYYHNFLEEFHLPLTNPVLVFSLVLFVILLAPIVFKRFNIPGTVGLILSGVLIGPHSLNLLEKSSAVELFSTIGLLYILFIAGLELDVNDFRKNKYKSVLFGALTFAIPIAIGYPVCRYLLNYPLNTSLLTASMFATHTLVAYPIVSRMGVSKNQAVAITVGGTILTDTAVLIILALIINYSQGSIDQSFWLHLAISFSIFTLIVFLVLPAIARWFFTRLENEKHAHYIFVLAAVFFSAFLAKVAGIEPIIGAFAAGLALNPLIPNASALMNRIEFIGNSLFIPFFLISVGMLVDMRVIMSTPMSLIIAAILTVVALAGKWVAAMLTRKALGYTKAQGQIIFGLSSSHAAATIAIILVGYQARIIDLNILNGTIILILVTCIVASLVTEAASKKLVLEENAAAPEKESAQGETDEQILLPIADSKPSERVLELAVMIREKLSANPLTLLTVVPNDSEAELNLKKARKELSPAVDFAASFDTRLNIVATIDYNICSGIGRTVKESQSDLIILDWPSRHGFIEKMINDSPESIVGCTCKTTVICHLTRPLAMHRRVVVICPPLSEKEKGFAQWVRKMSRLSQELAIPLLFHCDRKSRLAITEALKTKLSGSPVLYQTFKNFREWEDIPKQKLQFRTDDLIAFVSARRESISYHPFFDHVPERLEKHLPDISKIMIYPAQFNSSSIEEGYGDVIAPKSFPFGSAVIRKIGEDASVFIKKNQLQIRKKLKKTRQRRQKDLDNPEKGTKM</sequence>
<evidence type="ECO:0000256" key="7">
    <source>
        <dbReference type="ARBA" id="ARBA00023136"/>
    </source>
</evidence>
<keyword evidence="7 9" id="KW-0472">Membrane</keyword>
<evidence type="ECO:0000256" key="1">
    <source>
        <dbReference type="ARBA" id="ARBA00004141"/>
    </source>
</evidence>
<dbReference type="InterPro" id="IPR006153">
    <property type="entry name" value="Cation/H_exchanger_TM"/>
</dbReference>
<feature type="transmembrane region" description="Helical" evidence="9">
    <location>
        <begin position="100"/>
        <end position="123"/>
    </location>
</feature>
<feature type="transmembrane region" description="Helical" evidence="9">
    <location>
        <begin position="69"/>
        <end position="88"/>
    </location>
</feature>
<keyword evidence="5 9" id="KW-1133">Transmembrane helix</keyword>
<dbReference type="OrthoDB" id="9793589at2"/>
<keyword evidence="2" id="KW-0813">Transport</keyword>
<dbReference type="Gene3D" id="3.40.50.620">
    <property type="entry name" value="HUPs"/>
    <property type="match status" value="1"/>
</dbReference>
<evidence type="ECO:0000313" key="11">
    <source>
        <dbReference type="EMBL" id="TNJ39348.1"/>
    </source>
</evidence>
<evidence type="ECO:0000256" key="4">
    <source>
        <dbReference type="ARBA" id="ARBA00022692"/>
    </source>
</evidence>
<organism evidence="11 12">
    <name type="scientific">Chlorobaculum thiosulfatiphilum</name>
    <name type="common">Chlorobium limicola f.sp. thiosulfatophilum</name>
    <dbReference type="NCBI Taxonomy" id="115852"/>
    <lineage>
        <taxon>Bacteria</taxon>
        <taxon>Pseudomonadati</taxon>
        <taxon>Chlorobiota</taxon>
        <taxon>Chlorobiia</taxon>
        <taxon>Chlorobiales</taxon>
        <taxon>Chlorobiaceae</taxon>
        <taxon>Chlorobaculum</taxon>
    </lineage>
</organism>
<feature type="transmembrane region" description="Helical" evidence="9">
    <location>
        <begin position="160"/>
        <end position="181"/>
    </location>
</feature>
<proteinExistence type="predicted"/>
<feature type="transmembrane region" description="Helical" evidence="9">
    <location>
        <begin position="231"/>
        <end position="258"/>
    </location>
</feature>